<evidence type="ECO:0000256" key="1">
    <source>
        <dbReference type="ARBA" id="ARBA00022598"/>
    </source>
</evidence>
<dbReference type="PANTHER" id="PTHR43272">
    <property type="entry name" value="LONG-CHAIN-FATTY-ACID--COA LIGASE"/>
    <property type="match status" value="1"/>
</dbReference>
<dbReference type="Gene3D" id="3.40.50.12780">
    <property type="entry name" value="N-terminal domain of ligase-like"/>
    <property type="match status" value="2"/>
</dbReference>
<dbReference type="Pfam" id="PF00501">
    <property type="entry name" value="AMP-binding"/>
    <property type="match status" value="1"/>
</dbReference>
<evidence type="ECO:0000313" key="7">
    <source>
        <dbReference type="Proteomes" id="UP000245119"/>
    </source>
</evidence>
<dbReference type="AlphaFoldDB" id="A0A2T7NE05"/>
<evidence type="ECO:0000256" key="3">
    <source>
        <dbReference type="ARBA" id="ARBA00023098"/>
    </source>
</evidence>
<keyword evidence="7" id="KW-1185">Reference proteome</keyword>
<dbReference type="Proteomes" id="UP000245119">
    <property type="component" value="Linkage Group LG13"/>
</dbReference>
<accession>A0A2T7NE05</accession>
<dbReference type="GO" id="GO:0004467">
    <property type="term" value="F:long-chain fatty acid-CoA ligase activity"/>
    <property type="evidence" value="ECO:0007669"/>
    <property type="project" value="UniProtKB-EC"/>
</dbReference>
<dbReference type="InterPro" id="IPR000873">
    <property type="entry name" value="AMP-dep_synth/lig_dom"/>
</dbReference>
<keyword evidence="2" id="KW-0276">Fatty acid metabolism</keyword>
<evidence type="ECO:0000313" key="6">
    <source>
        <dbReference type="EMBL" id="PVD19408.1"/>
    </source>
</evidence>
<dbReference type="GO" id="GO:0016020">
    <property type="term" value="C:membrane"/>
    <property type="evidence" value="ECO:0007669"/>
    <property type="project" value="TreeGrafter"/>
</dbReference>
<dbReference type="SUPFAM" id="SSF56801">
    <property type="entry name" value="Acetyl-CoA synthetase-like"/>
    <property type="match status" value="1"/>
</dbReference>
<proteinExistence type="predicted"/>
<dbReference type="PANTHER" id="PTHR43272:SF32">
    <property type="entry name" value="AMP-DEPENDENT SYNTHETASE_LIGASE DOMAIN-CONTAINING PROTEIN"/>
    <property type="match status" value="1"/>
</dbReference>
<evidence type="ECO:0000259" key="5">
    <source>
        <dbReference type="Pfam" id="PF00501"/>
    </source>
</evidence>
<dbReference type="EMBL" id="PZQS01000013">
    <property type="protein sequence ID" value="PVD19408.1"/>
    <property type="molecule type" value="Genomic_DNA"/>
</dbReference>
<dbReference type="STRING" id="400727.A0A2T7NE05"/>
<dbReference type="Pfam" id="PF23562">
    <property type="entry name" value="AMP-binding_C_3"/>
    <property type="match status" value="1"/>
</dbReference>
<dbReference type="InterPro" id="IPR042099">
    <property type="entry name" value="ANL_N_sf"/>
</dbReference>
<name>A0A2T7NE05_POMCA</name>
<gene>
    <name evidence="6" type="ORF">C0Q70_19897</name>
</gene>
<evidence type="ECO:0000256" key="4">
    <source>
        <dbReference type="ARBA" id="ARBA00026121"/>
    </source>
</evidence>
<dbReference type="OrthoDB" id="3633556at2759"/>
<dbReference type="PROSITE" id="PS00455">
    <property type="entry name" value="AMP_BINDING"/>
    <property type="match status" value="1"/>
</dbReference>
<protein>
    <recommendedName>
        <fullName evidence="4">long-chain-fatty-acid--CoA ligase</fullName>
        <ecNumber evidence="4">6.2.1.3</ecNumber>
    </recommendedName>
</protein>
<dbReference type="InterPro" id="IPR020845">
    <property type="entry name" value="AMP-binding_CS"/>
</dbReference>
<sequence length="787" mass="86278">MSVALDPNSIQVTSFKMIKTEFSQDNNNVINTTQTEYSETKTDVLTDVTTAPQVNSLHSEHAPAELNGEPVINAQSVLTVEAFPDQETKLADETANNAHSTKVDSAHIDSVLVPASSGPQAHVISSSLPAERDTNDPLPAENLWAVKREEPVILRMKDKGPGSEKPLTVPEFLKMTAQKIPNKDALAVKRNGQWMKLTYAEYYNSVIDVAKGFIKLGLEPYKGVGIIGFNSPEWFLADLGAIFAGGLAVGIYTTNSPEACQYVASNSEANIIVVENNQQLQKILKVKHQLPELKAIVQYTGEVASREPFIYSWTQLMKLAEEVPDDVLKERMKLLAPNKCCTLIYTSGTTGNPKGVMLSHDNLTWTALSVAKASSPHLKSLPYEQLCLVSYLPLSHVAAQLLDMYCTIKLGGTVYFAQPDALKGSLQQTLLEVRPHVFFGVPRVWEKFQEAIQSASRNLPGYKKKLSNWAQGIGLKGNYSLMNGDSYPFGWSIAKSLVFKRVRKTMGLDRCYLCLSGAAPITKETLDFFLGLDIQVFEVYGMSESSGPHCTGFPGLSRVTSVGPELPGISTRLHNPDGEGNGEIVMSGRHIFMGYLNEEAKTRETLDDNGDLRTGDIGRKDNQGYLYVTGRIKELIITAGGENVAPIPIEDAVKEALPIVSQCMVVGDKKKFLSMLLTLKTVINPDTLEPSDNLTQGALDWCHSIGSKATTVSYILSANDTAILNAIQKGIDKANSQSVSNAQKIQKWSILPKDFSVPGGELGPTMKMRRPIISKMYMKTINAFYEE</sequence>
<keyword evidence="1" id="KW-0436">Ligase</keyword>
<evidence type="ECO:0000256" key="2">
    <source>
        <dbReference type="ARBA" id="ARBA00022832"/>
    </source>
</evidence>
<keyword evidence="3" id="KW-0443">Lipid metabolism</keyword>
<reference evidence="6 7" key="1">
    <citation type="submission" date="2018-04" db="EMBL/GenBank/DDBJ databases">
        <title>The genome of golden apple snail Pomacea canaliculata provides insight into stress tolerance and invasive adaptation.</title>
        <authorList>
            <person name="Liu C."/>
            <person name="Liu B."/>
            <person name="Ren Y."/>
            <person name="Zhang Y."/>
            <person name="Wang H."/>
            <person name="Li S."/>
            <person name="Jiang F."/>
            <person name="Yin L."/>
            <person name="Zhang G."/>
            <person name="Qian W."/>
            <person name="Fan W."/>
        </authorList>
    </citation>
    <scope>NUCLEOTIDE SEQUENCE [LARGE SCALE GENOMIC DNA]</scope>
    <source>
        <strain evidence="6">SZHN2017</strain>
        <tissue evidence="6">Muscle</tissue>
    </source>
</reference>
<dbReference type="GO" id="GO:0005783">
    <property type="term" value="C:endoplasmic reticulum"/>
    <property type="evidence" value="ECO:0007669"/>
    <property type="project" value="TreeGrafter"/>
</dbReference>
<feature type="domain" description="AMP-dependent synthetase/ligase" evidence="5">
    <location>
        <begin position="176"/>
        <end position="596"/>
    </location>
</feature>
<dbReference type="EC" id="6.2.1.3" evidence="4"/>
<comment type="caution">
    <text evidence="6">The sequence shown here is derived from an EMBL/GenBank/DDBJ whole genome shotgun (WGS) entry which is preliminary data.</text>
</comment>
<organism evidence="6 7">
    <name type="scientific">Pomacea canaliculata</name>
    <name type="common">Golden apple snail</name>
    <dbReference type="NCBI Taxonomy" id="400727"/>
    <lineage>
        <taxon>Eukaryota</taxon>
        <taxon>Metazoa</taxon>
        <taxon>Spiralia</taxon>
        <taxon>Lophotrochozoa</taxon>
        <taxon>Mollusca</taxon>
        <taxon>Gastropoda</taxon>
        <taxon>Caenogastropoda</taxon>
        <taxon>Architaenioglossa</taxon>
        <taxon>Ampullarioidea</taxon>
        <taxon>Ampullariidae</taxon>
        <taxon>Pomacea</taxon>
    </lineage>
</organism>
<dbReference type="OMA" id="FNRPGPN"/>